<dbReference type="InterPro" id="IPR002299">
    <property type="entry name" value="Porin_Neis"/>
</dbReference>
<keyword evidence="8" id="KW-0626">Porin</keyword>
<evidence type="ECO:0000259" key="12">
    <source>
        <dbReference type="Pfam" id="PF13609"/>
    </source>
</evidence>
<dbReference type="InterPro" id="IPR050298">
    <property type="entry name" value="Gram-neg_bact_OMP"/>
</dbReference>
<organism evidence="13 14">
    <name type="scientific">Herbaspirillum rhizosphaerae</name>
    <dbReference type="NCBI Taxonomy" id="346179"/>
    <lineage>
        <taxon>Bacteria</taxon>
        <taxon>Pseudomonadati</taxon>
        <taxon>Pseudomonadota</taxon>
        <taxon>Betaproteobacteria</taxon>
        <taxon>Burkholderiales</taxon>
        <taxon>Oxalobacteraceae</taxon>
        <taxon>Herbaspirillum</taxon>
    </lineage>
</organism>
<comment type="subcellular location">
    <subcellularLocation>
        <location evidence="1">Cell outer membrane</location>
        <topology evidence="1">Multi-pass membrane protein</topology>
    </subcellularLocation>
</comment>
<feature type="domain" description="Porin" evidence="12">
    <location>
        <begin position="8"/>
        <end position="374"/>
    </location>
</feature>
<dbReference type="RefSeq" id="WP_408167187.1">
    <property type="nucleotide sequence ID" value="NZ_JAQQFR010000004.1"/>
</dbReference>
<evidence type="ECO:0000256" key="11">
    <source>
        <dbReference type="SAM" id="SignalP"/>
    </source>
</evidence>
<keyword evidence="4" id="KW-1134">Transmembrane beta strand</keyword>
<keyword evidence="9" id="KW-0472">Membrane</keyword>
<dbReference type="Gene3D" id="2.40.160.10">
    <property type="entry name" value="Porin"/>
    <property type="match status" value="1"/>
</dbReference>
<dbReference type="InterPro" id="IPR033900">
    <property type="entry name" value="Gram_neg_porin_domain"/>
</dbReference>
<dbReference type="PANTHER" id="PTHR34501">
    <property type="entry name" value="PROTEIN YDDL-RELATED"/>
    <property type="match status" value="1"/>
</dbReference>
<dbReference type="CDD" id="cd00342">
    <property type="entry name" value="gram_neg_porins"/>
    <property type="match status" value="1"/>
</dbReference>
<feature type="signal peptide" evidence="11">
    <location>
        <begin position="1"/>
        <end position="23"/>
    </location>
</feature>
<evidence type="ECO:0000256" key="4">
    <source>
        <dbReference type="ARBA" id="ARBA00022452"/>
    </source>
</evidence>
<keyword evidence="10" id="KW-0998">Cell outer membrane</keyword>
<evidence type="ECO:0000256" key="1">
    <source>
        <dbReference type="ARBA" id="ARBA00004571"/>
    </source>
</evidence>
<gene>
    <name evidence="13" type="ORF">PQR63_08055</name>
</gene>
<dbReference type="PRINTS" id="PR00184">
    <property type="entry name" value="NEISSPPORIN"/>
</dbReference>
<evidence type="ECO:0000256" key="8">
    <source>
        <dbReference type="ARBA" id="ARBA00023114"/>
    </source>
</evidence>
<dbReference type="PRINTS" id="PR00182">
    <property type="entry name" value="ECOLNEIPORIN"/>
</dbReference>
<evidence type="ECO:0000256" key="5">
    <source>
        <dbReference type="ARBA" id="ARBA00022692"/>
    </source>
</evidence>
<reference evidence="13 14" key="1">
    <citation type="journal article" date="2024" name="Chem. Sci.">
        <title>Discovery of megapolipeptins by genome mining of a Burkholderiales bacteria collection.</title>
        <authorList>
            <person name="Paulo B.S."/>
            <person name="Recchia M.J.J."/>
            <person name="Lee S."/>
            <person name="Fergusson C.H."/>
            <person name="Romanowski S.B."/>
            <person name="Hernandez A."/>
            <person name="Krull N."/>
            <person name="Liu D.Y."/>
            <person name="Cavanagh H."/>
            <person name="Bos A."/>
            <person name="Gray C.A."/>
            <person name="Murphy B.T."/>
            <person name="Linington R.G."/>
            <person name="Eustaquio A.S."/>
        </authorList>
    </citation>
    <scope>NUCLEOTIDE SEQUENCE [LARGE SCALE GENOMIC DNA]</scope>
    <source>
        <strain evidence="13 14">RL21-008-BIB-B</strain>
    </source>
</reference>
<keyword evidence="14" id="KW-1185">Reference proteome</keyword>
<evidence type="ECO:0000256" key="3">
    <source>
        <dbReference type="ARBA" id="ARBA00022448"/>
    </source>
</evidence>
<keyword evidence="7" id="KW-0406">Ion transport</keyword>
<protein>
    <submittedName>
        <fullName evidence="13">Porin</fullName>
    </submittedName>
</protein>
<evidence type="ECO:0000256" key="2">
    <source>
        <dbReference type="ARBA" id="ARBA00011233"/>
    </source>
</evidence>
<dbReference type="InterPro" id="IPR001702">
    <property type="entry name" value="Porin_Gram-ve"/>
</dbReference>
<dbReference type="EMBL" id="JAQQFR010000004">
    <property type="protein sequence ID" value="MFL9878329.1"/>
    <property type="molecule type" value="Genomic_DNA"/>
</dbReference>
<evidence type="ECO:0000256" key="10">
    <source>
        <dbReference type="ARBA" id="ARBA00023237"/>
    </source>
</evidence>
<evidence type="ECO:0000313" key="14">
    <source>
        <dbReference type="Proteomes" id="UP001629214"/>
    </source>
</evidence>
<evidence type="ECO:0000313" key="13">
    <source>
        <dbReference type="EMBL" id="MFL9878329.1"/>
    </source>
</evidence>
<dbReference type="Pfam" id="PF13609">
    <property type="entry name" value="Porin_4"/>
    <property type="match status" value="1"/>
</dbReference>
<accession>A0ABW8Z5L3</accession>
<comment type="subunit">
    <text evidence="2">Homotrimer.</text>
</comment>
<evidence type="ECO:0000256" key="6">
    <source>
        <dbReference type="ARBA" id="ARBA00022729"/>
    </source>
</evidence>
<dbReference type="Proteomes" id="UP001629214">
    <property type="component" value="Unassembled WGS sequence"/>
</dbReference>
<name>A0ABW8Z5L3_9BURK</name>
<proteinExistence type="predicted"/>
<dbReference type="PANTHER" id="PTHR34501:SF9">
    <property type="entry name" value="MAJOR OUTER MEMBRANE PROTEIN P.IA"/>
    <property type="match status" value="1"/>
</dbReference>
<evidence type="ECO:0000256" key="9">
    <source>
        <dbReference type="ARBA" id="ARBA00023136"/>
    </source>
</evidence>
<dbReference type="SUPFAM" id="SSF56935">
    <property type="entry name" value="Porins"/>
    <property type="match status" value="1"/>
</dbReference>
<keyword evidence="5" id="KW-0812">Transmembrane</keyword>
<feature type="chain" id="PRO_5047503986" evidence="11">
    <location>
        <begin position="24"/>
        <end position="404"/>
    </location>
</feature>
<keyword evidence="3" id="KW-0813">Transport</keyword>
<keyword evidence="6 11" id="KW-0732">Signal</keyword>
<evidence type="ECO:0000256" key="7">
    <source>
        <dbReference type="ARBA" id="ARBA00023065"/>
    </source>
</evidence>
<sequence>MRKSLLALAVISSLGSFASIAHAQSSVTIYGIIDASVGYNSKVATGTGRATGNRAGVDSGAIKGSRLGFKGSEDLGGGLKALFNLENGFNVDTGAAAQNGTLFGRTATVGLSGNFGAVLLGRQKDFIDDIAAFTTVDDLGGMVSNVHAKDLDRTNGERVNNSIRYNTPNVNGFYGSVIYGFGETAGSTSTGQSYGIGGAYANGPFGIGLGYFQAKKASNATGAVASSDVNSSSATTCATGAGNVGDTCLKTWTLAASYQLGAAKLHGSWSQVKLPLAQAGSATSFSAASAANFTGDTTAQFAVGGINNDKTNIFDVGVNYALTPSLSLLGSVQYARVNFVNAANGKMTQLNLGAKYALSKRTTLYGIYRNLRASDMYNVGVNSSSVPGADNSQNALNVGIIHNF</sequence>
<dbReference type="InterPro" id="IPR023614">
    <property type="entry name" value="Porin_dom_sf"/>
</dbReference>
<comment type="caution">
    <text evidence="13">The sequence shown here is derived from an EMBL/GenBank/DDBJ whole genome shotgun (WGS) entry which is preliminary data.</text>
</comment>